<comment type="caution">
    <text evidence="1">The sequence shown here is derived from an EMBL/GenBank/DDBJ whole genome shotgun (WGS) entry which is preliminary data.</text>
</comment>
<dbReference type="EMBL" id="ACDX02000017">
    <property type="protein sequence ID" value="EFC87613.1"/>
    <property type="molecule type" value="Genomic_DNA"/>
</dbReference>
<organism evidence="1 2">
    <name type="scientific">Neisseria mucosa (strain ATCC 25996 / DSM 4631 / NCTC 10774 / M26)</name>
    <dbReference type="NCBI Taxonomy" id="546266"/>
    <lineage>
        <taxon>Bacteria</taxon>
        <taxon>Pseudomonadati</taxon>
        <taxon>Pseudomonadota</taxon>
        <taxon>Betaproteobacteria</taxon>
        <taxon>Neisseriales</taxon>
        <taxon>Neisseriaceae</taxon>
        <taxon>Neisseria</taxon>
    </lineage>
</organism>
<protein>
    <submittedName>
        <fullName evidence="1">Uncharacterized protein</fullName>
    </submittedName>
</protein>
<name>D2ZZB2_NEIM2</name>
<gene>
    <name evidence="1" type="ORF">NEIMUCOT_05986</name>
</gene>
<dbReference type="AlphaFoldDB" id="D2ZZB2"/>
<reference evidence="1 2" key="1">
    <citation type="submission" date="2009-10" db="EMBL/GenBank/DDBJ databases">
        <authorList>
            <person name="Weinstock G."/>
            <person name="Sodergren E."/>
            <person name="Clifton S."/>
            <person name="Fulton L."/>
            <person name="Fulton B."/>
            <person name="Courtney L."/>
            <person name="Fronick C."/>
            <person name="Harrison M."/>
            <person name="Strong C."/>
            <person name="Farmer C."/>
            <person name="Delahaunty K."/>
            <person name="Markovic C."/>
            <person name="Hall O."/>
            <person name="Minx P."/>
            <person name="Tomlinson C."/>
            <person name="Mitreva M."/>
            <person name="Nelson J."/>
            <person name="Hou S."/>
            <person name="Wollam A."/>
            <person name="Pepin K.H."/>
            <person name="Johnson M."/>
            <person name="Bhonagiri V."/>
            <person name="Nash W.E."/>
            <person name="Warren W."/>
            <person name="Chinwalla A."/>
            <person name="Mardis E.R."/>
            <person name="Wilson R.K."/>
        </authorList>
    </citation>
    <scope>NUCLEOTIDE SEQUENCE [LARGE SCALE GENOMIC DNA]</scope>
    <source>
        <strain evidence="2">ATCC 25996 / DSM 4631 / NCTC 10774 / M26</strain>
    </source>
</reference>
<evidence type="ECO:0000313" key="2">
    <source>
        <dbReference type="Proteomes" id="UP000003344"/>
    </source>
</evidence>
<proteinExistence type="predicted"/>
<evidence type="ECO:0000313" key="1">
    <source>
        <dbReference type="EMBL" id="EFC87613.1"/>
    </source>
</evidence>
<accession>D2ZZB2</accession>
<dbReference type="Proteomes" id="UP000003344">
    <property type="component" value="Unassembled WGS sequence"/>
</dbReference>
<sequence length="210" mass="23450">MHGFNLRFGRAFAVQQVQEVAADGVFFAFNVDAFAVVRILIPVEQDAAEAGDEFVRNVARFAVWVAFAFGMNTAEHGHAGTHDVHRVRVRRQGFQHFNHTDRQAAHGFEFGFVGGEFKFVGQMTMNQQVGDFFKLAFLRQIEDVVTAVAQIVAGAADGTQRGIARRHAGEGDGFFRFESRCFFSCSHGISPLCFYGILVFQTTYSRLRVV</sequence>